<dbReference type="PROSITE" id="PS51186">
    <property type="entry name" value="GNAT"/>
    <property type="match status" value="1"/>
</dbReference>
<dbReference type="EMBL" id="JACCBN010000001">
    <property type="protein sequence ID" value="NYD36440.1"/>
    <property type="molecule type" value="Genomic_DNA"/>
</dbReference>
<dbReference type="GO" id="GO:0005840">
    <property type="term" value="C:ribosome"/>
    <property type="evidence" value="ECO:0007669"/>
    <property type="project" value="UniProtKB-KW"/>
</dbReference>
<dbReference type="Gene3D" id="3.40.630.30">
    <property type="match status" value="1"/>
</dbReference>
<keyword evidence="1" id="KW-0808">Transferase</keyword>
<accession>A0A7Y9DVT6</accession>
<dbReference type="AlphaFoldDB" id="A0A7Y9DVT6"/>
<dbReference type="PANTHER" id="PTHR13947:SF37">
    <property type="entry name" value="LD18367P"/>
    <property type="match status" value="1"/>
</dbReference>
<keyword evidence="4" id="KW-0689">Ribosomal protein</keyword>
<gene>
    <name evidence="4" type="ORF">BJ983_002542</name>
</gene>
<dbReference type="SUPFAM" id="SSF55729">
    <property type="entry name" value="Acyl-CoA N-acyltransferases (Nat)"/>
    <property type="match status" value="1"/>
</dbReference>
<dbReference type="InterPro" id="IPR016181">
    <property type="entry name" value="Acyl_CoA_acyltransferase"/>
</dbReference>
<reference evidence="4 5" key="1">
    <citation type="submission" date="2020-07" db="EMBL/GenBank/DDBJ databases">
        <title>Sequencing the genomes of 1000 actinobacteria strains.</title>
        <authorList>
            <person name="Klenk H.-P."/>
        </authorList>
    </citation>
    <scope>NUCLEOTIDE SEQUENCE [LARGE SCALE GENOMIC DNA]</scope>
    <source>
        <strain evidence="4 5">DSM 45772</strain>
    </source>
</reference>
<organism evidence="4 5">
    <name type="scientific">Actinomycetospora corticicola</name>
    <dbReference type="NCBI Taxonomy" id="663602"/>
    <lineage>
        <taxon>Bacteria</taxon>
        <taxon>Bacillati</taxon>
        <taxon>Actinomycetota</taxon>
        <taxon>Actinomycetes</taxon>
        <taxon>Pseudonocardiales</taxon>
        <taxon>Pseudonocardiaceae</taxon>
        <taxon>Actinomycetospora</taxon>
    </lineage>
</organism>
<dbReference type="Proteomes" id="UP000535890">
    <property type="component" value="Unassembled WGS sequence"/>
</dbReference>
<comment type="caution">
    <text evidence="4">The sequence shown here is derived from an EMBL/GenBank/DDBJ whole genome shotgun (WGS) entry which is preliminary data.</text>
</comment>
<dbReference type="Pfam" id="PF00583">
    <property type="entry name" value="Acetyltransf_1"/>
    <property type="match status" value="1"/>
</dbReference>
<keyword evidence="4" id="KW-0687">Ribonucleoprotein</keyword>
<dbReference type="GO" id="GO:0008080">
    <property type="term" value="F:N-acetyltransferase activity"/>
    <property type="evidence" value="ECO:0007669"/>
    <property type="project" value="InterPro"/>
</dbReference>
<feature type="domain" description="N-acetyltransferase" evidence="3">
    <location>
        <begin position="7"/>
        <end position="181"/>
    </location>
</feature>
<evidence type="ECO:0000313" key="4">
    <source>
        <dbReference type="EMBL" id="NYD36440.1"/>
    </source>
</evidence>
<evidence type="ECO:0000256" key="2">
    <source>
        <dbReference type="SAM" id="MobiDB-lite"/>
    </source>
</evidence>
<dbReference type="PANTHER" id="PTHR13947">
    <property type="entry name" value="GNAT FAMILY N-ACETYLTRANSFERASE"/>
    <property type="match status" value="1"/>
</dbReference>
<proteinExistence type="predicted"/>
<evidence type="ECO:0000256" key="1">
    <source>
        <dbReference type="ARBA" id="ARBA00022679"/>
    </source>
</evidence>
<sequence>MTRPDGYLVRPATDGDRGGPVLDGARSVMLDTFYGELGTGYVPRWHHDVVDLEGAYLDTPRQHLVVALAPDGEVVGTTAVRNQGPNHPPHAAWLAERYTGPSVAQIFRVYVRAAHRRRGLARDLVAAAVDAVAADGGYDTIYLHSNVSVPGAEAFWRSIAREVHDGRPDGTGVVHFEIDVPVLSGSASGPGSPAARG</sequence>
<keyword evidence="5" id="KW-1185">Reference proteome</keyword>
<dbReference type="CDD" id="cd04301">
    <property type="entry name" value="NAT_SF"/>
    <property type="match status" value="1"/>
</dbReference>
<evidence type="ECO:0000259" key="3">
    <source>
        <dbReference type="PROSITE" id="PS51186"/>
    </source>
</evidence>
<dbReference type="InterPro" id="IPR050769">
    <property type="entry name" value="NAT_camello-type"/>
</dbReference>
<feature type="region of interest" description="Disordered" evidence="2">
    <location>
        <begin position="1"/>
        <end position="20"/>
    </location>
</feature>
<evidence type="ECO:0000313" key="5">
    <source>
        <dbReference type="Proteomes" id="UP000535890"/>
    </source>
</evidence>
<dbReference type="InterPro" id="IPR000182">
    <property type="entry name" value="GNAT_dom"/>
</dbReference>
<dbReference type="RefSeq" id="WP_179794120.1">
    <property type="nucleotide sequence ID" value="NZ_BAABHP010000021.1"/>
</dbReference>
<name>A0A7Y9DVT6_9PSEU</name>
<protein>
    <submittedName>
        <fullName evidence="4">Ribosomal protein S18 acetylase RimI-like enzyme</fullName>
    </submittedName>
</protein>